<dbReference type="EMBL" id="DXAN01000002">
    <property type="protein sequence ID" value="HJA07659.1"/>
    <property type="molecule type" value="Genomic_DNA"/>
</dbReference>
<evidence type="ECO:0000256" key="2">
    <source>
        <dbReference type="SAM" id="SignalP"/>
    </source>
</evidence>
<dbReference type="GO" id="GO:0055085">
    <property type="term" value="P:transmembrane transport"/>
    <property type="evidence" value="ECO:0007669"/>
    <property type="project" value="InterPro"/>
</dbReference>
<feature type="signal peptide" evidence="2">
    <location>
        <begin position="1"/>
        <end position="26"/>
    </location>
</feature>
<feature type="chain" id="PRO_5039381360" evidence="2">
    <location>
        <begin position="27"/>
        <end position="345"/>
    </location>
</feature>
<dbReference type="InterPro" id="IPR038404">
    <property type="entry name" value="TRAP_DctP_sf"/>
</dbReference>
<sequence>MKRSYLVAALSALLVASGLSGTSARAADKPITLTFTGVFMDQHAAIAGGMKPWAEEINRRTNGRVVIEYYNPNTICAEADIYDSVRSGVVDLGVVNVSRKKGKLPLLEILDLPFLFNSAESGSVAAWRLWKEFPAMQKETGDVHLISLHCGAPSQVQTTGAPVMNDADMAKLKIAAYAPSYADIAKALGASPVTVGPTDIYLSMQRGQTDAVLAPYAYMRSTKIYEAAKHSYEANINCGGMCVVMNKHSWEALPDDVKKIFDELSGEYYARMVGKAIDQSCRDDLEFMKAEGQTVDVVPADVLEGWRKKCDGIVQEWIDAVAKRGHADGAEMVARARVLDREAVQ</sequence>
<keyword evidence="1 2" id="KW-0732">Signal</keyword>
<dbReference type="Proteomes" id="UP000824225">
    <property type="component" value="Unassembled WGS sequence"/>
</dbReference>
<dbReference type="PANTHER" id="PTHR33376">
    <property type="match status" value="1"/>
</dbReference>
<dbReference type="AlphaFoldDB" id="A0A9D2HBX0"/>
<dbReference type="PANTHER" id="PTHR33376:SF15">
    <property type="entry name" value="BLL6794 PROTEIN"/>
    <property type="match status" value="1"/>
</dbReference>
<dbReference type="Gene3D" id="3.40.190.170">
    <property type="entry name" value="Bacterial extracellular solute-binding protein, family 7"/>
    <property type="match status" value="1"/>
</dbReference>
<accession>A0A9D2HBX0</accession>
<reference evidence="3" key="1">
    <citation type="journal article" date="2021" name="PeerJ">
        <title>Extensive microbial diversity within the chicken gut microbiome revealed by metagenomics and culture.</title>
        <authorList>
            <person name="Gilroy R."/>
            <person name="Ravi A."/>
            <person name="Getino M."/>
            <person name="Pursley I."/>
            <person name="Horton D.L."/>
            <person name="Alikhan N.F."/>
            <person name="Baker D."/>
            <person name="Gharbi K."/>
            <person name="Hall N."/>
            <person name="Watson M."/>
            <person name="Adriaenssens E.M."/>
            <person name="Foster-Nyarko E."/>
            <person name="Jarju S."/>
            <person name="Secka A."/>
            <person name="Antonio M."/>
            <person name="Oren A."/>
            <person name="Chaudhuri R.R."/>
            <person name="La Ragione R."/>
            <person name="Hildebrand F."/>
            <person name="Pallen M.J."/>
        </authorList>
    </citation>
    <scope>NUCLEOTIDE SEQUENCE</scope>
    <source>
        <strain evidence="3">CHK186-16707</strain>
    </source>
</reference>
<dbReference type="NCBIfam" id="NF037995">
    <property type="entry name" value="TRAP_S1"/>
    <property type="match status" value="1"/>
</dbReference>
<name>A0A9D2HBX0_9BACT</name>
<evidence type="ECO:0000256" key="1">
    <source>
        <dbReference type="ARBA" id="ARBA00022729"/>
    </source>
</evidence>
<reference evidence="3" key="2">
    <citation type="submission" date="2021-04" db="EMBL/GenBank/DDBJ databases">
        <authorList>
            <person name="Gilroy R."/>
        </authorList>
    </citation>
    <scope>NUCLEOTIDE SEQUENCE</scope>
    <source>
        <strain evidence="3">CHK186-16707</strain>
    </source>
</reference>
<dbReference type="CDD" id="cd13665">
    <property type="entry name" value="PBP2_TRAP_Dctp3_4"/>
    <property type="match status" value="1"/>
</dbReference>
<comment type="caution">
    <text evidence="3">The sequence shown here is derived from an EMBL/GenBank/DDBJ whole genome shotgun (WGS) entry which is preliminary data.</text>
</comment>
<dbReference type="InterPro" id="IPR018389">
    <property type="entry name" value="DctP_fam"/>
</dbReference>
<evidence type="ECO:0000313" key="3">
    <source>
        <dbReference type="EMBL" id="HJA07659.1"/>
    </source>
</evidence>
<organism evidence="3 4">
    <name type="scientific">Candidatus Mailhella merdigallinarum</name>
    <dbReference type="NCBI Taxonomy" id="2838658"/>
    <lineage>
        <taxon>Bacteria</taxon>
        <taxon>Pseudomonadati</taxon>
        <taxon>Thermodesulfobacteriota</taxon>
        <taxon>Desulfovibrionia</taxon>
        <taxon>Desulfovibrionales</taxon>
        <taxon>Desulfovibrionaceae</taxon>
        <taxon>Mailhella</taxon>
    </lineage>
</organism>
<proteinExistence type="predicted"/>
<dbReference type="Pfam" id="PF03480">
    <property type="entry name" value="DctP"/>
    <property type="match status" value="1"/>
</dbReference>
<evidence type="ECO:0000313" key="4">
    <source>
        <dbReference type="Proteomes" id="UP000824225"/>
    </source>
</evidence>
<gene>
    <name evidence="3" type="ORF">H9962_00490</name>
</gene>
<protein>
    <submittedName>
        <fullName evidence="3">TRAP transporter substrate-binding protein</fullName>
    </submittedName>
</protein>